<dbReference type="GO" id="GO:0003824">
    <property type="term" value="F:catalytic activity"/>
    <property type="evidence" value="ECO:0007669"/>
    <property type="project" value="InterPro"/>
</dbReference>
<evidence type="ECO:0000259" key="1">
    <source>
        <dbReference type="PROSITE" id="PS51340"/>
    </source>
</evidence>
<dbReference type="Pfam" id="PF03473">
    <property type="entry name" value="MOSC"/>
    <property type="match status" value="1"/>
</dbReference>
<protein>
    <submittedName>
        <fullName evidence="2">MOSC domain-containing protein</fullName>
    </submittedName>
</protein>
<reference evidence="2 3" key="1">
    <citation type="submission" date="2018-07" db="EMBL/GenBank/DDBJ databases">
        <title>Genomic Encyclopedia of Type Strains, Phase III (KMG-III): the genomes of soil and plant-associated and newly described type strains.</title>
        <authorList>
            <person name="Whitman W."/>
        </authorList>
    </citation>
    <scope>NUCLEOTIDE SEQUENCE [LARGE SCALE GENOMIC DNA]</scope>
    <source>
        <strain evidence="2 3">CECT 8488</strain>
    </source>
</reference>
<dbReference type="PANTHER" id="PTHR36930:SF1">
    <property type="entry name" value="MOSC DOMAIN-CONTAINING PROTEIN"/>
    <property type="match status" value="1"/>
</dbReference>
<dbReference type="GO" id="GO:0030170">
    <property type="term" value="F:pyridoxal phosphate binding"/>
    <property type="evidence" value="ECO:0007669"/>
    <property type="project" value="InterPro"/>
</dbReference>
<dbReference type="InterPro" id="IPR011037">
    <property type="entry name" value="Pyrv_Knase-like_insert_dom_sf"/>
</dbReference>
<dbReference type="Gene3D" id="2.40.33.20">
    <property type="entry name" value="PK beta-barrel domain-like"/>
    <property type="match status" value="1"/>
</dbReference>
<dbReference type="PROSITE" id="PS51340">
    <property type="entry name" value="MOSC"/>
    <property type="match status" value="1"/>
</dbReference>
<dbReference type="InterPro" id="IPR005302">
    <property type="entry name" value="MoCF_Sase_C"/>
</dbReference>
<dbReference type="GO" id="GO:0030151">
    <property type="term" value="F:molybdenum ion binding"/>
    <property type="evidence" value="ECO:0007669"/>
    <property type="project" value="InterPro"/>
</dbReference>
<organism evidence="2 3">
    <name type="scientific">Aestuariispira insulae</name>
    <dbReference type="NCBI Taxonomy" id="1461337"/>
    <lineage>
        <taxon>Bacteria</taxon>
        <taxon>Pseudomonadati</taxon>
        <taxon>Pseudomonadota</taxon>
        <taxon>Alphaproteobacteria</taxon>
        <taxon>Rhodospirillales</taxon>
        <taxon>Kiloniellaceae</taxon>
        <taxon>Aestuariispira</taxon>
    </lineage>
</organism>
<name>A0A3D9HKG0_9PROT</name>
<comment type="caution">
    <text evidence="2">The sequence shown here is derived from an EMBL/GenBank/DDBJ whole genome shotgun (WGS) entry which is preliminary data.</text>
</comment>
<dbReference type="Proteomes" id="UP000256845">
    <property type="component" value="Unassembled WGS sequence"/>
</dbReference>
<accession>A0A3D9HKG0</accession>
<dbReference type="InterPro" id="IPR052716">
    <property type="entry name" value="MOSC_domain"/>
</dbReference>
<sequence>MPEVISLSRSATHNFSKTPVTVLNLISGEGVEGDAHRGVTVKHRSRVAKDPDRPNLRQVHLIHTGLLEDLRIQGFEIAPGDLGENILTRGIDLLGLATDTRLKIGETVLRVTGLRNPCKQLNDFRRGLMRAVLKQDEAGNLKRLAGVMAVVEKGGQIQTGDMITAAIPKDGFRRLEPV</sequence>
<evidence type="ECO:0000313" key="3">
    <source>
        <dbReference type="Proteomes" id="UP000256845"/>
    </source>
</evidence>
<proteinExistence type="predicted"/>
<feature type="domain" description="MOSC" evidence="1">
    <location>
        <begin position="18"/>
        <end position="166"/>
    </location>
</feature>
<dbReference type="SUPFAM" id="SSF50800">
    <property type="entry name" value="PK beta-barrel domain-like"/>
    <property type="match status" value="1"/>
</dbReference>
<dbReference type="AlphaFoldDB" id="A0A3D9HKG0"/>
<keyword evidence="3" id="KW-1185">Reference proteome</keyword>
<dbReference type="EMBL" id="QRDW01000005">
    <property type="protein sequence ID" value="RED49905.1"/>
    <property type="molecule type" value="Genomic_DNA"/>
</dbReference>
<gene>
    <name evidence="2" type="ORF">DFP90_105278</name>
</gene>
<evidence type="ECO:0000313" key="2">
    <source>
        <dbReference type="EMBL" id="RED49905.1"/>
    </source>
</evidence>
<dbReference type="PANTHER" id="PTHR36930">
    <property type="entry name" value="METAL-SULFUR CLUSTER BIOSYNTHESIS PROTEINS YUAD-RELATED"/>
    <property type="match status" value="1"/>
</dbReference>